<keyword evidence="2" id="KW-1185">Reference proteome</keyword>
<comment type="caution">
    <text evidence="1">The sequence shown here is derived from an EMBL/GenBank/DDBJ whole genome shotgun (WGS) entry which is preliminary data.</text>
</comment>
<sequence length="274" mass="31178">MPTELEGQRLWHVILGPGAWRPMDRHRGVYVSPLVTQSVSLISLDELSPRSFNFALVYADGDVTKRRAIDTLRDVPLRSGQSPIPDIRAILARPLTSLTLRLEHTDWWTWTDSPGALHCTRQLGLDPTVGDGSAHNHARPTSDLMLYLAHERRAGRHPTAAKLARQQGSKWQAGWASVIGQLPDLKTLELVLETFAEKKNQLENVVECAKLWKFPIDGDGAAYELVWDGQVESTRWSRAHKDDVKDRMQRVLWYDKCSDFEVRVVRFTRKRVVA</sequence>
<reference evidence="1" key="1">
    <citation type="submission" date="2022-10" db="EMBL/GenBank/DDBJ databases">
        <title>Tapping the CABI collections for fungal endophytes: first genome assemblies for Collariella, Neodidymelliopsis, Ascochyta clinopodiicola, Didymella pomorum, Didymosphaeria variabile, Neocosmospora piperis and Neocucurbitaria cava.</title>
        <authorList>
            <person name="Hill R."/>
        </authorList>
    </citation>
    <scope>NUCLEOTIDE SEQUENCE</scope>
    <source>
        <strain evidence="1">IMI 356814</strain>
    </source>
</reference>
<dbReference type="Proteomes" id="UP001140560">
    <property type="component" value="Unassembled WGS sequence"/>
</dbReference>
<evidence type="ECO:0000313" key="1">
    <source>
        <dbReference type="EMBL" id="KAJ4366200.1"/>
    </source>
</evidence>
<accession>A0A9W8Y2I2</accession>
<dbReference type="EMBL" id="JAPEUY010000014">
    <property type="protein sequence ID" value="KAJ4366200.1"/>
    <property type="molecule type" value="Genomic_DNA"/>
</dbReference>
<dbReference type="AlphaFoldDB" id="A0A9W8Y2I2"/>
<dbReference type="OrthoDB" id="288942at2759"/>
<name>A0A9W8Y2I2_9PLEO</name>
<proteinExistence type="predicted"/>
<gene>
    <name evidence="1" type="ORF">N0V83_007835</name>
</gene>
<evidence type="ECO:0000313" key="2">
    <source>
        <dbReference type="Proteomes" id="UP001140560"/>
    </source>
</evidence>
<organism evidence="1 2">
    <name type="scientific">Neocucurbitaria cava</name>
    <dbReference type="NCBI Taxonomy" id="798079"/>
    <lineage>
        <taxon>Eukaryota</taxon>
        <taxon>Fungi</taxon>
        <taxon>Dikarya</taxon>
        <taxon>Ascomycota</taxon>
        <taxon>Pezizomycotina</taxon>
        <taxon>Dothideomycetes</taxon>
        <taxon>Pleosporomycetidae</taxon>
        <taxon>Pleosporales</taxon>
        <taxon>Pleosporineae</taxon>
        <taxon>Cucurbitariaceae</taxon>
        <taxon>Neocucurbitaria</taxon>
    </lineage>
</organism>
<protein>
    <submittedName>
        <fullName evidence="1">Uncharacterized protein</fullName>
    </submittedName>
</protein>